<dbReference type="InterPro" id="IPR051549">
    <property type="entry name" value="PEP_Utilizing_Enz"/>
</dbReference>
<name>A0ABU9C6P1_9BURK</name>
<dbReference type="RefSeq" id="WP_341399619.1">
    <property type="nucleotide sequence ID" value="NZ_JBBUTI010000008.1"/>
</dbReference>
<dbReference type="Gene3D" id="3.50.30.10">
    <property type="entry name" value="Phosphohistidine domain"/>
    <property type="match status" value="1"/>
</dbReference>
<dbReference type="EMBL" id="JBBUTI010000008">
    <property type="protein sequence ID" value="MEK8047316.1"/>
    <property type="molecule type" value="Genomic_DNA"/>
</dbReference>
<accession>A0ABU9C6P1</accession>
<dbReference type="InterPro" id="IPR013815">
    <property type="entry name" value="ATP_grasp_subdomain_1"/>
</dbReference>
<comment type="caution">
    <text evidence="3">The sequence shown here is derived from an EMBL/GenBank/DDBJ whole genome shotgun (WGS) entry which is preliminary data.</text>
</comment>
<feature type="signal peptide" evidence="1">
    <location>
        <begin position="1"/>
        <end position="34"/>
    </location>
</feature>
<organism evidence="3 4">
    <name type="scientific">Ideonella margarita</name>
    <dbReference type="NCBI Taxonomy" id="2984191"/>
    <lineage>
        <taxon>Bacteria</taxon>
        <taxon>Pseudomonadati</taxon>
        <taxon>Pseudomonadota</taxon>
        <taxon>Betaproteobacteria</taxon>
        <taxon>Burkholderiales</taxon>
        <taxon>Sphaerotilaceae</taxon>
        <taxon>Ideonella</taxon>
    </lineage>
</organism>
<evidence type="ECO:0000313" key="4">
    <source>
        <dbReference type="Proteomes" id="UP001379945"/>
    </source>
</evidence>
<reference evidence="3 4" key="1">
    <citation type="submission" date="2024-04" db="EMBL/GenBank/DDBJ databases">
        <title>Novel species of the genus Ideonella isolated from streams.</title>
        <authorList>
            <person name="Lu H."/>
        </authorList>
    </citation>
    <scope>NUCLEOTIDE SEQUENCE [LARGE SCALE GENOMIC DNA]</scope>
    <source>
        <strain evidence="3 4">LYT19W</strain>
    </source>
</reference>
<sequence>MPGRLVPIPSRRLVWLAASVAFAVVASLAGPAHAQLAEKPSGYRSIAPRPGPISTPAGATPVPAGWLPRIGSRVDADRLARVMDAGTPLALPHLLFLIDRGRGNQVQYIDSRRYALHQQFLQARDGLTQIDERAFKANYRSPQRRHLFGTLAWQSASQAWTFEFWEGDQLDANLLRLARQSLQDSFYALLRFKPNSQAQQAVGETLGVPMLAAVDLIREQGFLPLNVGRAVGRLRVVADADAVDDLAPDDIVLLDEVPLGLPPVAGVITARPSTTLSHVNLLARGWGIPNAWVLDTRDWRSLAGEWVRLDVARTGVTLVRATEAERAQAGQVLRAPVTTWPAPELRRDELVPLARLGVADRRRCGAKAANLGALTTAWQRGAFPGVAPVPDGFCIPFGRFAAFMAQPAAREALARAQATPGFATDRRVRAEALATLRQTLLTVPLPEGDERGWLARWQQQLGGDGVFVRSSSNSEDLPGFSGAGLYTTVPNVTRPEALADAVRTVWASVWNADAWEARRWAGVPQDSVVMGVLVQRAVAAQSSGVLATINPFDPQRPGLSYVSAKRGLGIRVVEGKRQAEQVLYHHRSHAVQVLSRSEDPVALLLDAAGGVREEAQPPGRAVLTDALVRGLAETGQRVQRLLGPAPQDIEWATDPQGRIVLLQARPLVQAVPGVAPRP</sequence>
<proteinExistence type="predicted"/>
<evidence type="ECO:0000259" key="2">
    <source>
        <dbReference type="Pfam" id="PF01326"/>
    </source>
</evidence>
<dbReference type="SUPFAM" id="SSF52009">
    <property type="entry name" value="Phosphohistidine domain"/>
    <property type="match status" value="1"/>
</dbReference>
<evidence type="ECO:0000313" key="3">
    <source>
        <dbReference type="EMBL" id="MEK8047316.1"/>
    </source>
</evidence>
<dbReference type="SUPFAM" id="SSF56059">
    <property type="entry name" value="Glutathione synthetase ATP-binding domain-like"/>
    <property type="match status" value="1"/>
</dbReference>
<gene>
    <name evidence="3" type="ORF">AACH00_13225</name>
</gene>
<feature type="chain" id="PRO_5045806161" evidence="1">
    <location>
        <begin position="35"/>
        <end position="678"/>
    </location>
</feature>
<dbReference type="PANTHER" id="PTHR43615:SF1">
    <property type="entry name" value="PPDK_N DOMAIN-CONTAINING PROTEIN"/>
    <property type="match status" value="1"/>
</dbReference>
<keyword evidence="1" id="KW-0732">Signal</keyword>
<dbReference type="PANTHER" id="PTHR43615">
    <property type="entry name" value="PHOSPHOENOLPYRUVATE SYNTHASE-RELATED"/>
    <property type="match status" value="1"/>
</dbReference>
<dbReference type="InterPro" id="IPR036637">
    <property type="entry name" value="Phosphohistidine_dom_sf"/>
</dbReference>
<feature type="domain" description="Pyruvate phosphate dikinase AMP/ATP-binding" evidence="2">
    <location>
        <begin position="364"/>
        <end position="667"/>
    </location>
</feature>
<dbReference type="InterPro" id="IPR002192">
    <property type="entry name" value="PPDK_AMP/ATP-bd"/>
</dbReference>
<dbReference type="Pfam" id="PF01326">
    <property type="entry name" value="PPDK_N"/>
    <property type="match status" value="1"/>
</dbReference>
<dbReference type="Proteomes" id="UP001379945">
    <property type="component" value="Unassembled WGS sequence"/>
</dbReference>
<dbReference type="Gene3D" id="3.30.470.20">
    <property type="entry name" value="ATP-grasp fold, B domain"/>
    <property type="match status" value="1"/>
</dbReference>
<dbReference type="Gene3D" id="3.30.1490.20">
    <property type="entry name" value="ATP-grasp fold, A domain"/>
    <property type="match status" value="1"/>
</dbReference>
<protein>
    <submittedName>
        <fullName evidence="3">PEP/pyruvate-binding domain-containing protein</fullName>
    </submittedName>
</protein>
<keyword evidence="4" id="KW-1185">Reference proteome</keyword>
<evidence type="ECO:0000256" key="1">
    <source>
        <dbReference type="SAM" id="SignalP"/>
    </source>
</evidence>